<keyword evidence="5" id="KW-0539">Nucleus</keyword>
<dbReference type="GO" id="GO:0008270">
    <property type="term" value="F:zinc ion binding"/>
    <property type="evidence" value="ECO:0007669"/>
    <property type="project" value="InterPro"/>
</dbReference>
<evidence type="ECO:0000313" key="8">
    <source>
        <dbReference type="Proteomes" id="UP001148299"/>
    </source>
</evidence>
<keyword evidence="2" id="KW-0479">Metal-binding</keyword>
<evidence type="ECO:0000256" key="2">
    <source>
        <dbReference type="ARBA" id="ARBA00022723"/>
    </source>
</evidence>
<dbReference type="CDD" id="cd12148">
    <property type="entry name" value="fungal_TF_MHR"/>
    <property type="match status" value="1"/>
</dbReference>
<keyword evidence="4" id="KW-0804">Transcription</keyword>
<dbReference type="GO" id="GO:0006351">
    <property type="term" value="P:DNA-templated transcription"/>
    <property type="evidence" value="ECO:0007669"/>
    <property type="project" value="InterPro"/>
</dbReference>
<evidence type="ECO:0000256" key="4">
    <source>
        <dbReference type="ARBA" id="ARBA00023163"/>
    </source>
</evidence>
<comment type="caution">
    <text evidence="7">The sequence shown here is derived from an EMBL/GenBank/DDBJ whole genome shotgun (WGS) entry which is preliminary data.</text>
</comment>
<evidence type="ECO:0000313" key="7">
    <source>
        <dbReference type="EMBL" id="KAJ5357388.1"/>
    </source>
</evidence>
<protein>
    <recommendedName>
        <fullName evidence="6">Xylanolytic transcriptional activator regulatory domain-containing protein</fullName>
    </recommendedName>
</protein>
<dbReference type="EMBL" id="JAPZBR010000003">
    <property type="protein sequence ID" value="KAJ5357388.1"/>
    <property type="molecule type" value="Genomic_DNA"/>
</dbReference>
<feature type="domain" description="Xylanolytic transcriptional activator regulatory" evidence="6">
    <location>
        <begin position="108"/>
        <end position="179"/>
    </location>
</feature>
<evidence type="ECO:0000256" key="3">
    <source>
        <dbReference type="ARBA" id="ARBA00023015"/>
    </source>
</evidence>
<dbReference type="Proteomes" id="UP001148299">
    <property type="component" value="Unassembled WGS sequence"/>
</dbReference>
<dbReference type="Pfam" id="PF04082">
    <property type="entry name" value="Fungal_trans"/>
    <property type="match status" value="1"/>
</dbReference>
<keyword evidence="8" id="KW-1185">Reference proteome</keyword>
<dbReference type="GO" id="GO:0005634">
    <property type="term" value="C:nucleus"/>
    <property type="evidence" value="ECO:0007669"/>
    <property type="project" value="UniProtKB-SubCell"/>
</dbReference>
<name>A0A9W9RH23_PENBR</name>
<reference evidence="7" key="1">
    <citation type="submission" date="2022-12" db="EMBL/GenBank/DDBJ databases">
        <authorList>
            <person name="Petersen C."/>
        </authorList>
    </citation>
    <scope>NUCLEOTIDE SEQUENCE</scope>
    <source>
        <strain evidence="7">IBT 35675</strain>
    </source>
</reference>
<gene>
    <name evidence="7" type="ORF">N7541_004546</name>
</gene>
<evidence type="ECO:0000259" key="6">
    <source>
        <dbReference type="SMART" id="SM00906"/>
    </source>
</evidence>
<organism evidence="7 8">
    <name type="scientific">Penicillium brevicompactum</name>
    <dbReference type="NCBI Taxonomy" id="5074"/>
    <lineage>
        <taxon>Eukaryota</taxon>
        <taxon>Fungi</taxon>
        <taxon>Dikarya</taxon>
        <taxon>Ascomycota</taxon>
        <taxon>Pezizomycotina</taxon>
        <taxon>Eurotiomycetes</taxon>
        <taxon>Eurotiomycetidae</taxon>
        <taxon>Eurotiales</taxon>
        <taxon>Aspergillaceae</taxon>
        <taxon>Penicillium</taxon>
    </lineage>
</organism>
<sequence>MDRSTISREDCLHGIDDYFEHLYPLPSYAFLHEQSIRQQHRSNALEPSLALSITAVAKVLLSDQQESEMIAKAESIIWEHIEKPSIVKLQSLLLVIHYRIQTGQFSRAYMLAGLAARAATALRLNYERPELGLIAQETRRRVLWALTFIDGYFSVGLPEYETIPHTIIYQQLPCSEDIFNGSSNQETQLSLLGACIRLSKVQKDIMRLTRQLALSEQPLAQLNGLVQEIQKDLWRLQAEIELSCGFLICRPHEIENSRWFPRHLQISISWHQAHCDLYRLFLPGYPEAAPRIILDTIEIDVREHAVRQCHEHVSQINQLLAGLLDISQLVLPHYVAICAYQATRLTLFLSCSPDVSLGLDMADAVRCAHTAVAVAEMYFSSPSTKELLVDLKRLVHTADTDPVSIYSKFYPSPPLDQGVHRHNHLAIHSLVRQANFVDDGYEESG</sequence>
<dbReference type="GO" id="GO:0000981">
    <property type="term" value="F:DNA-binding transcription factor activity, RNA polymerase II-specific"/>
    <property type="evidence" value="ECO:0007669"/>
    <property type="project" value="InterPro"/>
</dbReference>
<accession>A0A9W9RH23</accession>
<evidence type="ECO:0000256" key="5">
    <source>
        <dbReference type="ARBA" id="ARBA00023242"/>
    </source>
</evidence>
<keyword evidence="3" id="KW-0805">Transcription regulation</keyword>
<dbReference type="InterPro" id="IPR007219">
    <property type="entry name" value="XnlR_reg_dom"/>
</dbReference>
<dbReference type="InterPro" id="IPR050815">
    <property type="entry name" value="TF_fung"/>
</dbReference>
<dbReference type="PANTHER" id="PTHR47338">
    <property type="entry name" value="ZN(II)2CYS6 TRANSCRIPTION FACTOR (EUROFUNG)-RELATED"/>
    <property type="match status" value="1"/>
</dbReference>
<dbReference type="SMART" id="SM00906">
    <property type="entry name" value="Fungal_trans"/>
    <property type="match status" value="1"/>
</dbReference>
<dbReference type="GO" id="GO:0003677">
    <property type="term" value="F:DNA binding"/>
    <property type="evidence" value="ECO:0007669"/>
    <property type="project" value="InterPro"/>
</dbReference>
<dbReference type="PANTHER" id="PTHR47338:SF7">
    <property type="entry name" value="ZN(II)2CYS6 TRANSCRIPTION FACTOR (EUROFUNG)"/>
    <property type="match status" value="1"/>
</dbReference>
<proteinExistence type="predicted"/>
<dbReference type="AlphaFoldDB" id="A0A9W9RH23"/>
<evidence type="ECO:0000256" key="1">
    <source>
        <dbReference type="ARBA" id="ARBA00004123"/>
    </source>
</evidence>
<reference evidence="7" key="2">
    <citation type="journal article" date="2023" name="IMA Fungus">
        <title>Comparative genomic study of the Penicillium genus elucidates a diverse pangenome and 15 lateral gene transfer events.</title>
        <authorList>
            <person name="Petersen C."/>
            <person name="Sorensen T."/>
            <person name="Nielsen M.R."/>
            <person name="Sondergaard T.E."/>
            <person name="Sorensen J.L."/>
            <person name="Fitzpatrick D.A."/>
            <person name="Frisvad J.C."/>
            <person name="Nielsen K.L."/>
        </authorList>
    </citation>
    <scope>NUCLEOTIDE SEQUENCE</scope>
    <source>
        <strain evidence="7">IBT 35675</strain>
    </source>
</reference>
<comment type="subcellular location">
    <subcellularLocation>
        <location evidence="1">Nucleus</location>
    </subcellularLocation>
</comment>